<dbReference type="AlphaFoldDB" id="A0AA88YEQ0"/>
<feature type="region of interest" description="Disordered" evidence="1">
    <location>
        <begin position="107"/>
        <end position="134"/>
    </location>
</feature>
<proteinExistence type="predicted"/>
<evidence type="ECO:0000313" key="3">
    <source>
        <dbReference type="Proteomes" id="UP001186944"/>
    </source>
</evidence>
<protein>
    <submittedName>
        <fullName evidence="2">Uncharacterized protein</fullName>
    </submittedName>
</protein>
<reference evidence="2" key="1">
    <citation type="submission" date="2019-08" db="EMBL/GenBank/DDBJ databases">
        <title>The improved chromosome-level genome for the pearl oyster Pinctada fucata martensii using PacBio sequencing and Hi-C.</title>
        <authorList>
            <person name="Zheng Z."/>
        </authorList>
    </citation>
    <scope>NUCLEOTIDE SEQUENCE</scope>
    <source>
        <strain evidence="2">ZZ-2019</strain>
        <tissue evidence="2">Adductor muscle</tissue>
    </source>
</reference>
<gene>
    <name evidence="2" type="ORF">FSP39_016911</name>
</gene>
<accession>A0AA88YEQ0</accession>
<organism evidence="2 3">
    <name type="scientific">Pinctada imbricata</name>
    <name type="common">Atlantic pearl-oyster</name>
    <name type="synonym">Pinctada martensii</name>
    <dbReference type="NCBI Taxonomy" id="66713"/>
    <lineage>
        <taxon>Eukaryota</taxon>
        <taxon>Metazoa</taxon>
        <taxon>Spiralia</taxon>
        <taxon>Lophotrochozoa</taxon>
        <taxon>Mollusca</taxon>
        <taxon>Bivalvia</taxon>
        <taxon>Autobranchia</taxon>
        <taxon>Pteriomorphia</taxon>
        <taxon>Pterioida</taxon>
        <taxon>Pterioidea</taxon>
        <taxon>Pteriidae</taxon>
        <taxon>Pinctada</taxon>
    </lineage>
</organism>
<comment type="caution">
    <text evidence="2">The sequence shown here is derived from an EMBL/GenBank/DDBJ whole genome shotgun (WGS) entry which is preliminary data.</text>
</comment>
<keyword evidence="3" id="KW-1185">Reference proteome</keyword>
<dbReference type="EMBL" id="VSWD01000006">
    <property type="protein sequence ID" value="KAK3100246.1"/>
    <property type="molecule type" value="Genomic_DNA"/>
</dbReference>
<sequence length="134" mass="12594">MSSAAAMAMASALTKSQQPTAAPPVAALGANTTGFGGTGLFGGIGGTTQPSGFGGFGTAGTITTQSGGTGGFFGGGAGTAPTIGFGSTQPANQSLFGSTPAVGTATPTFGVATPLPGAEAPFQLNKPPGKRGKR</sequence>
<evidence type="ECO:0000313" key="2">
    <source>
        <dbReference type="EMBL" id="KAK3100246.1"/>
    </source>
</evidence>
<evidence type="ECO:0000256" key="1">
    <source>
        <dbReference type="SAM" id="MobiDB-lite"/>
    </source>
</evidence>
<name>A0AA88YEQ0_PINIB</name>
<dbReference type="Proteomes" id="UP001186944">
    <property type="component" value="Unassembled WGS sequence"/>
</dbReference>